<dbReference type="GO" id="GO:0016787">
    <property type="term" value="F:hydrolase activity"/>
    <property type="evidence" value="ECO:0007669"/>
    <property type="project" value="UniProtKB-KW"/>
</dbReference>
<gene>
    <name evidence="2" type="ORF">N8A98_04210</name>
</gene>
<dbReference type="Pfam" id="PF07486">
    <property type="entry name" value="Hydrolase_2"/>
    <property type="match status" value="1"/>
</dbReference>
<reference evidence="2 3" key="1">
    <citation type="submission" date="2022-09" db="EMBL/GenBank/DDBJ databases">
        <title>Interaction between co-microsymbionts with complementary sets of symbiotic genes in legume-rhizobium systems.</title>
        <authorList>
            <person name="Safronova V."/>
            <person name="Sazanova A."/>
            <person name="Afonin A."/>
            <person name="Chirak E."/>
        </authorList>
    </citation>
    <scope>NUCLEOTIDE SEQUENCE [LARGE SCALE GENOMIC DNA]</scope>
    <source>
        <strain evidence="2 3">A18/4-1</strain>
    </source>
</reference>
<feature type="domain" description="Cell wall hydrolase SleB" evidence="1">
    <location>
        <begin position="239"/>
        <end position="349"/>
    </location>
</feature>
<dbReference type="InterPro" id="IPR042047">
    <property type="entry name" value="SleB_dom1"/>
</dbReference>
<dbReference type="InterPro" id="IPR011105">
    <property type="entry name" value="Cell_wall_hydrolase_SleB"/>
</dbReference>
<dbReference type="RefSeq" id="WP_113121301.1">
    <property type="nucleotide sequence ID" value="NZ_CP104965.1"/>
</dbReference>
<dbReference type="EMBL" id="CP104965">
    <property type="protein sequence ID" value="UXN70408.1"/>
    <property type="molecule type" value="Genomic_DNA"/>
</dbReference>
<evidence type="ECO:0000313" key="3">
    <source>
        <dbReference type="Proteomes" id="UP001061862"/>
    </source>
</evidence>
<keyword evidence="3" id="KW-1185">Reference proteome</keyword>
<evidence type="ECO:0000313" key="2">
    <source>
        <dbReference type="EMBL" id="UXN70408.1"/>
    </source>
</evidence>
<dbReference type="Gene3D" id="1.10.10.2520">
    <property type="entry name" value="Cell wall hydrolase SleB, domain 1"/>
    <property type="match status" value="1"/>
</dbReference>
<keyword evidence="2" id="KW-0378">Hydrolase</keyword>
<protein>
    <submittedName>
        <fullName evidence="2">Cell wall hydrolase</fullName>
    </submittedName>
</protein>
<dbReference type="Proteomes" id="UP001061862">
    <property type="component" value="Chromosome"/>
</dbReference>
<sequence>MASPHRTAARLRPARAVRRGHPFAKLMAVGVFCTLSYAGLTGGAFGPAADPLGDLGLPGVKIAEASLSFTGTDAVITGSVDHLFQTASFTGPNRAEKTDRVRPKVDALAISRSFEEVRTRLAALRSPPPDPTDLGQSRLAAVTGQGTGDVEEGPRMSVAMINPNAAAALDAIAGIAPNAGGPMAALPPGDPIPAVASEQLAYARANAPVTGGFSEGAVMQASTKELWCLATAIYFEARGEAYRGQVAVAQVVLNRVRDHRYPNTICGVVFQNQHRRNSCQFSFACDGIPEVVNDQKSWAQAEDIAKRFTDGELYLTEVGDATHYHATYVRPAWAPRMQKVTQIGLHVFYKFKNGWMFG</sequence>
<accession>A0ABY6CK61</accession>
<name>A0ABY6CK61_9HYPH</name>
<organism evidence="2 3">
    <name type="scientific">Devosia neptuniae</name>
    <dbReference type="NCBI Taxonomy" id="191302"/>
    <lineage>
        <taxon>Bacteria</taxon>
        <taxon>Pseudomonadati</taxon>
        <taxon>Pseudomonadota</taxon>
        <taxon>Alphaproteobacteria</taxon>
        <taxon>Hyphomicrobiales</taxon>
        <taxon>Devosiaceae</taxon>
        <taxon>Devosia</taxon>
    </lineage>
</organism>
<proteinExistence type="predicted"/>
<evidence type="ECO:0000259" key="1">
    <source>
        <dbReference type="Pfam" id="PF07486"/>
    </source>
</evidence>